<evidence type="ECO:0000313" key="1">
    <source>
        <dbReference type="EMBL" id="KAI8425407.1"/>
    </source>
</evidence>
<dbReference type="Proteomes" id="UP001064048">
    <property type="component" value="Chromosome 11"/>
</dbReference>
<name>A0ACC0JMT6_CHOFU</name>
<accession>A0ACC0JMT6</accession>
<dbReference type="EMBL" id="CM046111">
    <property type="protein sequence ID" value="KAI8425407.1"/>
    <property type="molecule type" value="Genomic_DNA"/>
</dbReference>
<comment type="caution">
    <text evidence="1">The sequence shown here is derived from an EMBL/GenBank/DDBJ whole genome shotgun (WGS) entry which is preliminary data.</text>
</comment>
<keyword evidence="2" id="KW-1185">Reference proteome</keyword>
<reference evidence="1 2" key="1">
    <citation type="journal article" date="2022" name="Genome Biol. Evol.">
        <title>The Spruce Budworm Genome: Reconstructing the Evolutionary History of Antifreeze Proteins.</title>
        <authorList>
            <person name="Beliveau C."/>
            <person name="Gagne P."/>
            <person name="Picq S."/>
            <person name="Vernygora O."/>
            <person name="Keeling C.I."/>
            <person name="Pinkney K."/>
            <person name="Doucet D."/>
            <person name="Wen F."/>
            <person name="Johnston J.S."/>
            <person name="Maaroufi H."/>
            <person name="Boyle B."/>
            <person name="Laroche J."/>
            <person name="Dewar K."/>
            <person name="Juretic N."/>
            <person name="Blackburn G."/>
            <person name="Nisole A."/>
            <person name="Brunet B."/>
            <person name="Brandao M."/>
            <person name="Lumley L."/>
            <person name="Duan J."/>
            <person name="Quan G."/>
            <person name="Lucarotti C.J."/>
            <person name="Roe A.D."/>
            <person name="Sperling F.A.H."/>
            <person name="Levesque R.C."/>
            <person name="Cusson M."/>
        </authorList>
    </citation>
    <scope>NUCLEOTIDE SEQUENCE [LARGE SCALE GENOMIC DNA]</scope>
    <source>
        <strain evidence="1">Glfc:IPQL:Cfum</strain>
    </source>
</reference>
<evidence type="ECO:0000313" key="2">
    <source>
        <dbReference type="Proteomes" id="UP001064048"/>
    </source>
</evidence>
<organism evidence="1 2">
    <name type="scientific">Choristoneura fumiferana</name>
    <name type="common">Spruce budworm moth</name>
    <name type="synonym">Archips fumiferana</name>
    <dbReference type="NCBI Taxonomy" id="7141"/>
    <lineage>
        <taxon>Eukaryota</taxon>
        <taxon>Metazoa</taxon>
        <taxon>Ecdysozoa</taxon>
        <taxon>Arthropoda</taxon>
        <taxon>Hexapoda</taxon>
        <taxon>Insecta</taxon>
        <taxon>Pterygota</taxon>
        <taxon>Neoptera</taxon>
        <taxon>Endopterygota</taxon>
        <taxon>Lepidoptera</taxon>
        <taxon>Glossata</taxon>
        <taxon>Ditrysia</taxon>
        <taxon>Tortricoidea</taxon>
        <taxon>Tortricidae</taxon>
        <taxon>Tortricinae</taxon>
        <taxon>Choristoneura</taxon>
    </lineage>
</organism>
<sequence>MYGCQIPVTSEPQAPWLTYGMVALRAVVLAVILFLLVGTVIERQIETAFQRVVSRHLRPMLATAEADTTTERELVNHGLEHPATPVPSQKSLQCTKSRSVTHIPSPPIDMIG</sequence>
<gene>
    <name evidence="1" type="ORF">MSG28_007155</name>
</gene>
<proteinExistence type="predicted"/>
<protein>
    <submittedName>
        <fullName evidence="1">Uncharacterized protein</fullName>
    </submittedName>
</protein>